<accession>A0ACD5WLJ3</accession>
<proteinExistence type="predicted"/>
<sequence length="110" mass="11123">MAAGRKTMMGNAAVAAALVALLVVAAASGAAGYHVCKIDPDSVVKECRSYCKVGSTDAQPSGACCAAVSGADFDCLCGFKTSLPKDIDGNRAMQIPNKCSAAAPTKCKNY</sequence>
<protein>
    <submittedName>
        <fullName evidence="1">Uncharacterized protein</fullName>
    </submittedName>
</protein>
<evidence type="ECO:0000313" key="2">
    <source>
        <dbReference type="Proteomes" id="UP001732700"/>
    </source>
</evidence>
<reference evidence="1" key="2">
    <citation type="submission" date="2025-09" db="UniProtKB">
        <authorList>
            <consortium name="EnsemblPlants"/>
        </authorList>
    </citation>
    <scope>IDENTIFICATION</scope>
</reference>
<name>A0ACD5WLJ3_AVESA</name>
<evidence type="ECO:0000313" key="1">
    <source>
        <dbReference type="EnsemblPlants" id="AVESA.00010b.r2.4AG0643760.1.CDS.1"/>
    </source>
</evidence>
<keyword evidence="2" id="KW-1185">Reference proteome</keyword>
<dbReference type="EnsemblPlants" id="AVESA.00010b.r2.4AG0643760.1">
    <property type="protein sequence ID" value="AVESA.00010b.r2.4AG0643760.1.CDS.1"/>
    <property type="gene ID" value="AVESA.00010b.r2.4AG0643760"/>
</dbReference>
<organism evidence="1 2">
    <name type="scientific">Avena sativa</name>
    <name type="common">Oat</name>
    <dbReference type="NCBI Taxonomy" id="4498"/>
    <lineage>
        <taxon>Eukaryota</taxon>
        <taxon>Viridiplantae</taxon>
        <taxon>Streptophyta</taxon>
        <taxon>Embryophyta</taxon>
        <taxon>Tracheophyta</taxon>
        <taxon>Spermatophyta</taxon>
        <taxon>Magnoliopsida</taxon>
        <taxon>Liliopsida</taxon>
        <taxon>Poales</taxon>
        <taxon>Poaceae</taxon>
        <taxon>BOP clade</taxon>
        <taxon>Pooideae</taxon>
        <taxon>Poodae</taxon>
        <taxon>Poeae</taxon>
        <taxon>Poeae Chloroplast Group 1 (Aveneae type)</taxon>
        <taxon>Aveninae</taxon>
        <taxon>Avena</taxon>
    </lineage>
</organism>
<dbReference type="Proteomes" id="UP001732700">
    <property type="component" value="Chromosome 4A"/>
</dbReference>
<reference evidence="1" key="1">
    <citation type="submission" date="2021-05" db="EMBL/GenBank/DDBJ databases">
        <authorList>
            <person name="Scholz U."/>
            <person name="Mascher M."/>
            <person name="Fiebig A."/>
        </authorList>
    </citation>
    <scope>NUCLEOTIDE SEQUENCE [LARGE SCALE GENOMIC DNA]</scope>
</reference>